<feature type="region of interest" description="Disordered" evidence="1">
    <location>
        <begin position="1"/>
        <end position="23"/>
    </location>
</feature>
<dbReference type="RefSeq" id="WP_197942167.1">
    <property type="nucleotide sequence ID" value="NZ_JAECSB010000095.1"/>
</dbReference>
<organism evidence="2 3">
    <name type="scientific">Rhodococcus erythropolis</name>
    <name type="common">Arthrobacter picolinophilus</name>
    <dbReference type="NCBI Taxonomy" id="1833"/>
    <lineage>
        <taxon>Bacteria</taxon>
        <taxon>Bacillati</taxon>
        <taxon>Actinomycetota</taxon>
        <taxon>Actinomycetes</taxon>
        <taxon>Mycobacteriales</taxon>
        <taxon>Nocardiaceae</taxon>
        <taxon>Rhodococcus</taxon>
        <taxon>Rhodococcus erythropolis group</taxon>
    </lineage>
</organism>
<dbReference type="EMBL" id="JAECSB010000095">
    <property type="protein sequence ID" value="MBH5146797.1"/>
    <property type="molecule type" value="Genomic_DNA"/>
</dbReference>
<protein>
    <submittedName>
        <fullName evidence="2">Uncharacterized protein</fullName>
    </submittedName>
</protein>
<accession>A0A8I1A132</accession>
<proteinExistence type="predicted"/>
<gene>
    <name evidence="2" type="ORF">I3517_29760</name>
</gene>
<comment type="caution">
    <text evidence="2">The sequence shown here is derived from an EMBL/GenBank/DDBJ whole genome shotgun (WGS) entry which is preliminary data.</text>
</comment>
<reference evidence="2 3" key="1">
    <citation type="submission" date="2020-12" db="EMBL/GenBank/DDBJ databases">
        <title>Draft genome sequence of furan degrading bacterial strain FUR100.</title>
        <authorList>
            <person name="Woiski C."/>
        </authorList>
    </citation>
    <scope>NUCLEOTIDE SEQUENCE [LARGE SCALE GENOMIC DNA]</scope>
    <source>
        <strain evidence="2 3">FUR100</strain>
    </source>
</reference>
<sequence length="121" mass="13943">MTTNPSTSPVDHNAWRTSRDSTDSVREDLRHYYEEAVLAELAARDWRETAGIQMDVYAAIANHPGSTRREILDAIRKDFPRRSEEDVRSAIRYFHSIGILRIEGPLRNLKRLTATYWPVSG</sequence>
<evidence type="ECO:0000256" key="1">
    <source>
        <dbReference type="SAM" id="MobiDB-lite"/>
    </source>
</evidence>
<feature type="compositionally biased region" description="Polar residues" evidence="1">
    <location>
        <begin position="1"/>
        <end position="10"/>
    </location>
</feature>
<keyword evidence="3" id="KW-1185">Reference proteome</keyword>
<dbReference type="Proteomes" id="UP000627573">
    <property type="component" value="Unassembled WGS sequence"/>
</dbReference>
<dbReference type="AlphaFoldDB" id="A0A8I1A132"/>
<feature type="compositionally biased region" description="Basic and acidic residues" evidence="1">
    <location>
        <begin position="13"/>
        <end position="23"/>
    </location>
</feature>
<evidence type="ECO:0000313" key="2">
    <source>
        <dbReference type="EMBL" id="MBH5146797.1"/>
    </source>
</evidence>
<evidence type="ECO:0000313" key="3">
    <source>
        <dbReference type="Proteomes" id="UP000627573"/>
    </source>
</evidence>
<name>A0A8I1A132_RHOER</name>